<evidence type="ECO:0000259" key="1">
    <source>
        <dbReference type="Pfam" id="PF00534"/>
    </source>
</evidence>
<gene>
    <name evidence="2" type="ORF">HLUCCA11_03180</name>
</gene>
<dbReference type="Gene3D" id="3.40.50.2000">
    <property type="entry name" value="Glycogen Phosphorylase B"/>
    <property type="match status" value="1"/>
</dbReference>
<evidence type="ECO:0000313" key="3">
    <source>
        <dbReference type="Proteomes" id="UP000050465"/>
    </source>
</evidence>
<proteinExistence type="predicted"/>
<comment type="caution">
    <text evidence="2">The sequence shown here is derived from an EMBL/GenBank/DDBJ whole genome shotgun (WGS) entry which is preliminary data.</text>
</comment>
<dbReference type="PATRIC" id="fig|1666911.3.peg.3477"/>
<dbReference type="Pfam" id="PF00534">
    <property type="entry name" value="Glycos_transf_1"/>
    <property type="match status" value="1"/>
</dbReference>
<organism evidence="2 3">
    <name type="scientific">Phormidesmis priestleyi Ana</name>
    <dbReference type="NCBI Taxonomy" id="1666911"/>
    <lineage>
        <taxon>Bacteria</taxon>
        <taxon>Bacillati</taxon>
        <taxon>Cyanobacteriota</taxon>
        <taxon>Cyanophyceae</taxon>
        <taxon>Leptolyngbyales</taxon>
        <taxon>Leptolyngbyaceae</taxon>
        <taxon>Phormidesmis</taxon>
    </lineage>
</organism>
<dbReference type="GO" id="GO:0016757">
    <property type="term" value="F:glycosyltransferase activity"/>
    <property type="evidence" value="ECO:0007669"/>
    <property type="project" value="InterPro"/>
</dbReference>
<accession>A0A0P7YZW3</accession>
<dbReference type="SUPFAM" id="SSF53756">
    <property type="entry name" value="UDP-Glycosyltransferase/glycogen phosphorylase"/>
    <property type="match status" value="1"/>
</dbReference>
<dbReference type="STRING" id="1666911.HLUCCA11_03180"/>
<dbReference type="EMBL" id="LJZR01000003">
    <property type="protein sequence ID" value="KPQ36931.1"/>
    <property type="molecule type" value="Genomic_DNA"/>
</dbReference>
<sequence>MRKLLFLLPGTTKQFFAGGLTAELKTLRLAQQVCEAAVVTYRQREKDTLFLDDVLKEPLGASGQHYIFVVSWGFDVPRLIRRIGDRPIIYHAHSAGYGFTLPARIPIITVSRNTMGYWGEKALSSLIYHLPNEISPAFENRQLPRDIDVLVQARKSSEYLLRQLVPALQKCCNVVVLDRYVDDLIGLFNRSKIYLYDSAEYWGRYGLTEGFGLPPMEAMACGCDVFSSVNHALSDYLDPGFNCHKIAGYATDYDVQRIVEAANNWSHKPPISPQFFEPYRPAQLEKRLHVILQDVNLFFDYMFGSSSDHLSDHSSGRAIRAKSDIPRLTYRRVAYLSAKRVFNKVATKLKGQ</sequence>
<dbReference type="Proteomes" id="UP000050465">
    <property type="component" value="Unassembled WGS sequence"/>
</dbReference>
<keyword evidence="2" id="KW-0808">Transferase</keyword>
<evidence type="ECO:0000313" key="2">
    <source>
        <dbReference type="EMBL" id="KPQ36931.1"/>
    </source>
</evidence>
<feature type="domain" description="Glycosyl transferase family 1" evidence="1">
    <location>
        <begin position="181"/>
        <end position="269"/>
    </location>
</feature>
<protein>
    <submittedName>
        <fullName evidence="2">Glycosyltransferase</fullName>
    </submittedName>
</protein>
<reference evidence="2 3" key="1">
    <citation type="submission" date="2015-09" db="EMBL/GenBank/DDBJ databases">
        <title>Identification and resolution of microdiversity through metagenomic sequencing of parallel consortia.</title>
        <authorList>
            <person name="Nelson W.C."/>
            <person name="Romine M.F."/>
            <person name="Lindemann S.R."/>
        </authorList>
    </citation>
    <scope>NUCLEOTIDE SEQUENCE [LARGE SCALE GENOMIC DNA]</scope>
    <source>
        <strain evidence="2">Ana</strain>
    </source>
</reference>
<dbReference type="InterPro" id="IPR001296">
    <property type="entry name" value="Glyco_trans_1"/>
</dbReference>
<dbReference type="AlphaFoldDB" id="A0A0P7YZW3"/>
<name>A0A0P7YZW3_9CYAN</name>